<gene>
    <name evidence="1" type="ORF">NCTC503_00502</name>
</gene>
<evidence type="ECO:0000313" key="1">
    <source>
        <dbReference type="EMBL" id="VTQ84228.1"/>
    </source>
</evidence>
<sequence length="267" mass="30851">MADVNFLNISNKYKNKLPQWAIGKGNFGCAQVTIEDITKNEYFAHSAIQAEIESVKGTWISIKLDSTLLKAIKVDGNNVVGGAGAWLRDVDTEFKILSEIQNQLGTKYNTVDKIKFFTELECCPSCLDVIKQFFKLYPNIDIEIIYKIKKIERRLYLMNKYNFYESKFRTLESFYMWVEQGSTYDVAASQCMYYDQPQNELDEIVMSITIGTRFARCGKALGDDFKQVLKKKIESFNMLDLSKYNLNEEELKVFKEEISEVSGYISN</sequence>
<dbReference type="RefSeq" id="WP_171011957.1">
    <property type="nucleotide sequence ID" value="NZ_CBCRUQ010000009.1"/>
</dbReference>
<dbReference type="Proteomes" id="UP000308489">
    <property type="component" value="Chromosome 1"/>
</dbReference>
<dbReference type="EMBL" id="LR590481">
    <property type="protein sequence ID" value="VTQ84228.1"/>
    <property type="molecule type" value="Genomic_DNA"/>
</dbReference>
<dbReference type="KEGG" id="hhw:NCTC503_00502"/>
<accession>A0A4U9R168</accession>
<dbReference type="InterPro" id="IPR032721">
    <property type="entry name" value="Toxin-deaminase"/>
</dbReference>
<dbReference type="Pfam" id="PF14424">
    <property type="entry name" value="Toxin-deaminase"/>
    <property type="match status" value="1"/>
</dbReference>
<organism evidence="1 2">
    <name type="scientific">Hathewaya histolytica</name>
    <name type="common">Clostridium histolyticum</name>
    <dbReference type="NCBI Taxonomy" id="1498"/>
    <lineage>
        <taxon>Bacteria</taxon>
        <taxon>Bacillati</taxon>
        <taxon>Bacillota</taxon>
        <taxon>Clostridia</taxon>
        <taxon>Eubacteriales</taxon>
        <taxon>Clostridiaceae</taxon>
        <taxon>Hathewaya</taxon>
    </lineage>
</organism>
<name>A0A4U9R168_HATHI</name>
<protein>
    <submittedName>
        <fullName evidence="1">RHS repeat-associated core domain-containing protein</fullName>
    </submittedName>
</protein>
<proteinExistence type="predicted"/>
<keyword evidence="2" id="KW-1185">Reference proteome</keyword>
<reference evidence="1 2" key="1">
    <citation type="submission" date="2019-05" db="EMBL/GenBank/DDBJ databases">
        <authorList>
            <consortium name="Pathogen Informatics"/>
        </authorList>
    </citation>
    <scope>NUCLEOTIDE SEQUENCE [LARGE SCALE GENOMIC DNA]</scope>
    <source>
        <strain evidence="1 2">NCTC503</strain>
    </source>
</reference>
<evidence type="ECO:0000313" key="2">
    <source>
        <dbReference type="Proteomes" id="UP000308489"/>
    </source>
</evidence>
<dbReference type="AlphaFoldDB" id="A0A4U9R168"/>